<keyword evidence="1" id="KW-1133">Transmembrane helix</keyword>
<keyword evidence="1" id="KW-0812">Transmembrane</keyword>
<accession>A0A8H5FWJ8</accession>
<keyword evidence="1" id="KW-0472">Membrane</keyword>
<evidence type="ECO:0000259" key="2">
    <source>
        <dbReference type="Pfam" id="PF20152"/>
    </source>
</evidence>
<protein>
    <recommendedName>
        <fullName evidence="2">DUF6534 domain-containing protein</fullName>
    </recommendedName>
</protein>
<feature type="transmembrane region" description="Helical" evidence="1">
    <location>
        <begin position="115"/>
        <end position="140"/>
    </location>
</feature>
<feature type="transmembrane region" description="Helical" evidence="1">
    <location>
        <begin position="85"/>
        <end position="103"/>
    </location>
</feature>
<feature type="transmembrane region" description="Helical" evidence="1">
    <location>
        <begin position="6"/>
        <end position="32"/>
    </location>
</feature>
<dbReference type="InterPro" id="IPR045339">
    <property type="entry name" value="DUF6534"/>
</dbReference>
<dbReference type="AlphaFoldDB" id="A0A8H5FWJ8"/>
<feature type="transmembrane region" description="Helical" evidence="1">
    <location>
        <begin position="152"/>
        <end position="178"/>
    </location>
</feature>
<gene>
    <name evidence="3" type="ORF">D9757_012633</name>
</gene>
<name>A0A8H5FWJ8_9AGAR</name>
<dbReference type="PANTHER" id="PTHR40465">
    <property type="entry name" value="CHROMOSOME 1, WHOLE GENOME SHOTGUN SEQUENCE"/>
    <property type="match status" value="1"/>
</dbReference>
<feature type="transmembrane region" description="Helical" evidence="1">
    <location>
        <begin position="199"/>
        <end position="220"/>
    </location>
</feature>
<evidence type="ECO:0000313" key="4">
    <source>
        <dbReference type="Proteomes" id="UP000518752"/>
    </source>
</evidence>
<dbReference type="Proteomes" id="UP000518752">
    <property type="component" value="Unassembled WGS sequence"/>
</dbReference>
<evidence type="ECO:0000313" key="3">
    <source>
        <dbReference type="EMBL" id="KAF5351403.1"/>
    </source>
</evidence>
<sequence>MTNQEASLGAIIIGTPLAFLLTGMLLVQCYIYWKTSRSGDTWHIQSLVAILLLLDLIHSMFVWIASWKWFVTGREKDLDKIPVTLSLSIIVTAISTLMAHSMYSWRIFKLSGRNYWITLPIMTLAVLRVVAATFSGGYMIHLKSFETFRVTAGWVISLGLALSCIVDVLITGAMMAILRRTRVKSLTMDSVIDSLIIYTLENGSVTAITTVASLVCWVAMDNLIFLGLHFVIAKLYANSVLAMLNYRQFLRRTGESRSRSGLVDMEVIRLRSVSSSTPKIPVVAVSINRTMQMHTDFDTRRK</sequence>
<dbReference type="EMBL" id="JAACJN010000287">
    <property type="protein sequence ID" value="KAF5351403.1"/>
    <property type="molecule type" value="Genomic_DNA"/>
</dbReference>
<dbReference type="PANTHER" id="PTHR40465:SF1">
    <property type="entry name" value="DUF6534 DOMAIN-CONTAINING PROTEIN"/>
    <property type="match status" value="1"/>
</dbReference>
<dbReference type="OrthoDB" id="3206554at2759"/>
<feature type="domain" description="DUF6534" evidence="2">
    <location>
        <begin position="163"/>
        <end position="248"/>
    </location>
</feature>
<feature type="transmembrane region" description="Helical" evidence="1">
    <location>
        <begin position="226"/>
        <end position="246"/>
    </location>
</feature>
<evidence type="ECO:0000256" key="1">
    <source>
        <dbReference type="SAM" id="Phobius"/>
    </source>
</evidence>
<organism evidence="3 4">
    <name type="scientific">Collybiopsis confluens</name>
    <dbReference type="NCBI Taxonomy" id="2823264"/>
    <lineage>
        <taxon>Eukaryota</taxon>
        <taxon>Fungi</taxon>
        <taxon>Dikarya</taxon>
        <taxon>Basidiomycota</taxon>
        <taxon>Agaricomycotina</taxon>
        <taxon>Agaricomycetes</taxon>
        <taxon>Agaricomycetidae</taxon>
        <taxon>Agaricales</taxon>
        <taxon>Marasmiineae</taxon>
        <taxon>Omphalotaceae</taxon>
        <taxon>Collybiopsis</taxon>
    </lineage>
</organism>
<reference evidence="3 4" key="1">
    <citation type="journal article" date="2020" name="ISME J.">
        <title>Uncovering the hidden diversity of litter-decomposition mechanisms in mushroom-forming fungi.</title>
        <authorList>
            <person name="Floudas D."/>
            <person name="Bentzer J."/>
            <person name="Ahren D."/>
            <person name="Johansson T."/>
            <person name="Persson P."/>
            <person name="Tunlid A."/>
        </authorList>
    </citation>
    <scope>NUCLEOTIDE SEQUENCE [LARGE SCALE GENOMIC DNA]</scope>
    <source>
        <strain evidence="3 4">CBS 406.79</strain>
    </source>
</reference>
<keyword evidence="4" id="KW-1185">Reference proteome</keyword>
<proteinExistence type="predicted"/>
<dbReference type="Pfam" id="PF20152">
    <property type="entry name" value="DUF6534"/>
    <property type="match status" value="1"/>
</dbReference>
<comment type="caution">
    <text evidence="3">The sequence shown here is derived from an EMBL/GenBank/DDBJ whole genome shotgun (WGS) entry which is preliminary data.</text>
</comment>
<feature type="transmembrane region" description="Helical" evidence="1">
    <location>
        <begin position="44"/>
        <end position="65"/>
    </location>
</feature>